<protein>
    <recommendedName>
        <fullName evidence="2">PKD domain-containing protein</fullName>
    </recommendedName>
</protein>
<feature type="chain" id="PRO_5045196138" description="PKD domain-containing protein" evidence="1">
    <location>
        <begin position="32"/>
        <end position="1163"/>
    </location>
</feature>
<dbReference type="EMBL" id="BAABGZ010000012">
    <property type="protein sequence ID" value="GAA4350549.1"/>
    <property type="molecule type" value="Genomic_DNA"/>
</dbReference>
<evidence type="ECO:0000313" key="3">
    <source>
        <dbReference type="EMBL" id="GAA4350549.1"/>
    </source>
</evidence>
<dbReference type="InterPro" id="IPR022409">
    <property type="entry name" value="PKD/Chitinase_dom"/>
</dbReference>
<sequence length="1163" mass="121826">MFLLFPFSCPPLRRLILGALTLAALPLPGIAASTPGASLEFIPNKGQWDSHVRYAAPLSAGRLFLQSTAFTYSLVDGKDLQHHGTPEAAASPAEGEKMVAGHAYTVHFEQANPRPRITAETPTAEVRNYFIGSDARRWASNVPSFRRVKYAELWTGIGLQVYENQDRQLEYDFLLAAQTNPARIALRYEGADNVRLDARGNLVVKTTVGTVQELAPKAWQTTAGGQRQPVACRYALQGSTVSFVLGAYDKTRPLTIDPTVVFSSFTASTADNWGFTATYDQQGNMYSGGIAFSLGFPTTNGAFSTRWAGLSDIAIIKYNPAVTGAASRVWATYLGGILNDYPHSMVTNAQGELVMLGSTSSRDYPTTSGAISRSHAGGSTISPFGSSDATFQMAGGSDLVVTRLNATGSLLVASTYLGGSGNDGVLATNSPLTANYGDSFRSDILLDGAGNVFIASNTNSPSFHGFSGYRGGGSDGLLCKLSPNLTTVLWARYVGGSGADALYSVQLAPQGRVYASGGTTSTGLATPGSYLNSYQGGDSDGVVVSYSATGVQEAATYVGTASYDQAQFLQLDALGNAYLLGQTTGSFPRTPGLYGNANGNLFIQKLSADLTASAYSTAFGGPTLVPTAFLVDDCERVYISGWGGHTNGGYLGGSTSGLPTTANAVRATTDGSDFYLAQFTPGMTRLEYGSFFGIAGVGPNGEGAEHVDGGTSRFDKRGVVYQAVCGGCRSQYAFPVPPGANTYSPTKGNSGTNCNNAAFKIDFQPVVANPGPRRTLCLENGPVALGGSPAGGTWTGPGVRLTAAGGYEFVPLAVGAGQHMLTYTVATTGVCQATLRVRYLVAPAVVPTMATVPPQCVSGEAITVAATPSGGSFSGRGMSGNRFSPQAAGPGTHTITYTVSDSLGCGTTSQQVIVSAQPPIAAGPDTTLCADRMRPFQLRGQSPAGGTWSGTGVTAGGLFTPPNTNNRGGVFRLTYTVDQPPCRVTAVRTVVLAPASSVDAGLNLPVCATAPQYAGLAPFDCTLNPVLIAPNAIYEWDFGDGSAISNEASPRHLFEKPGTYRVRLTARYANCDVLTQFAPLEVGKVFVPNIITPNGDQANDTFRPLFSCEPASLKVFSRWGQQVYATDSYANNWRAEGLAAGLYYYLLKDIDGRTVKGWVEVVK</sequence>
<feature type="signal peptide" evidence="1">
    <location>
        <begin position="1"/>
        <end position="31"/>
    </location>
</feature>
<evidence type="ECO:0000259" key="2">
    <source>
        <dbReference type="PROSITE" id="PS50093"/>
    </source>
</evidence>
<dbReference type="InterPro" id="IPR052918">
    <property type="entry name" value="Motility_Chemotaxis_Reg"/>
</dbReference>
<dbReference type="InterPro" id="IPR035986">
    <property type="entry name" value="PKD_dom_sf"/>
</dbReference>
<name>A0ABP8I3X2_9BACT</name>
<dbReference type="Pfam" id="PF25778">
    <property type="entry name" value="DUF7948"/>
    <property type="match status" value="1"/>
</dbReference>
<dbReference type="Pfam" id="PF18911">
    <property type="entry name" value="PKD_4"/>
    <property type="match status" value="1"/>
</dbReference>
<keyword evidence="1" id="KW-0732">Signal</keyword>
<dbReference type="Pfam" id="PF13585">
    <property type="entry name" value="CHU_C"/>
    <property type="match status" value="1"/>
</dbReference>
<feature type="domain" description="PKD" evidence="2">
    <location>
        <begin position="1030"/>
        <end position="1066"/>
    </location>
</feature>
<dbReference type="Proteomes" id="UP001501153">
    <property type="component" value="Unassembled WGS sequence"/>
</dbReference>
<dbReference type="Gene3D" id="2.60.40.10">
    <property type="entry name" value="Immunoglobulins"/>
    <property type="match status" value="1"/>
</dbReference>
<dbReference type="InterPro" id="IPR057708">
    <property type="entry name" value="DUF7948"/>
</dbReference>
<comment type="caution">
    <text evidence="3">The sequence shown here is derived from an EMBL/GenBank/DDBJ whole genome shotgun (WGS) entry which is preliminary data.</text>
</comment>
<dbReference type="RefSeq" id="WP_345234127.1">
    <property type="nucleotide sequence ID" value="NZ_BAABGZ010000012.1"/>
</dbReference>
<dbReference type="SUPFAM" id="SSF49299">
    <property type="entry name" value="PKD domain"/>
    <property type="match status" value="1"/>
</dbReference>
<dbReference type="InterPro" id="IPR000601">
    <property type="entry name" value="PKD_dom"/>
</dbReference>
<reference evidence="4" key="1">
    <citation type="journal article" date="2019" name="Int. J. Syst. Evol. Microbiol.">
        <title>The Global Catalogue of Microorganisms (GCM) 10K type strain sequencing project: providing services to taxonomists for standard genome sequencing and annotation.</title>
        <authorList>
            <consortium name="The Broad Institute Genomics Platform"/>
            <consortium name="The Broad Institute Genome Sequencing Center for Infectious Disease"/>
            <person name="Wu L."/>
            <person name="Ma J."/>
        </authorList>
    </citation>
    <scope>NUCLEOTIDE SEQUENCE [LARGE SCALE GENOMIC DNA]</scope>
    <source>
        <strain evidence="4">JCM 17923</strain>
    </source>
</reference>
<dbReference type="InterPro" id="IPR013783">
    <property type="entry name" value="Ig-like_fold"/>
</dbReference>
<proteinExistence type="predicted"/>
<dbReference type="PROSITE" id="PS50093">
    <property type="entry name" value="PKD"/>
    <property type="match status" value="1"/>
</dbReference>
<dbReference type="SMART" id="SM00089">
    <property type="entry name" value="PKD"/>
    <property type="match status" value="1"/>
</dbReference>
<dbReference type="PANTHER" id="PTHR35580">
    <property type="entry name" value="CELL SURFACE GLYCOPROTEIN (S-LAYER PROTEIN)-LIKE PROTEIN"/>
    <property type="match status" value="1"/>
</dbReference>
<organism evidence="3 4">
    <name type="scientific">Hymenobacter saemangeumensis</name>
    <dbReference type="NCBI Taxonomy" id="1084522"/>
    <lineage>
        <taxon>Bacteria</taxon>
        <taxon>Pseudomonadati</taxon>
        <taxon>Bacteroidota</taxon>
        <taxon>Cytophagia</taxon>
        <taxon>Cytophagales</taxon>
        <taxon>Hymenobacteraceae</taxon>
        <taxon>Hymenobacter</taxon>
    </lineage>
</organism>
<evidence type="ECO:0000256" key="1">
    <source>
        <dbReference type="SAM" id="SignalP"/>
    </source>
</evidence>
<evidence type="ECO:0000313" key="4">
    <source>
        <dbReference type="Proteomes" id="UP001501153"/>
    </source>
</evidence>
<accession>A0ABP8I3X2</accession>
<dbReference type="CDD" id="cd00146">
    <property type="entry name" value="PKD"/>
    <property type="match status" value="1"/>
</dbReference>
<keyword evidence="4" id="KW-1185">Reference proteome</keyword>
<gene>
    <name evidence="3" type="ORF">GCM10023185_08380</name>
</gene>
<dbReference type="PANTHER" id="PTHR35580:SF1">
    <property type="entry name" value="PHYTASE-LIKE DOMAIN-CONTAINING PROTEIN"/>
    <property type="match status" value="1"/>
</dbReference>